<dbReference type="InterPro" id="IPR051572">
    <property type="entry name" value="VTC_Complex_Subunit"/>
</dbReference>
<proteinExistence type="predicted"/>
<dbReference type="GO" id="GO:0000329">
    <property type="term" value="C:fungal-type vacuole membrane"/>
    <property type="evidence" value="ECO:0007669"/>
    <property type="project" value="TreeGrafter"/>
</dbReference>
<evidence type="ECO:0000313" key="8">
    <source>
        <dbReference type="Proteomes" id="UP000249464"/>
    </source>
</evidence>
<keyword evidence="8" id="KW-1185">Reference proteome</keyword>
<evidence type="ECO:0000256" key="4">
    <source>
        <dbReference type="ARBA" id="ARBA00023136"/>
    </source>
</evidence>
<dbReference type="GO" id="GO:0033254">
    <property type="term" value="C:vacuolar transporter chaperone complex"/>
    <property type="evidence" value="ECO:0007669"/>
    <property type="project" value="TreeGrafter"/>
</dbReference>
<dbReference type="STRING" id="796604.A0A2X0PAQ3"/>
<evidence type="ECO:0000256" key="1">
    <source>
        <dbReference type="ARBA" id="ARBA00004127"/>
    </source>
</evidence>
<evidence type="ECO:0000313" key="7">
    <source>
        <dbReference type="EMBL" id="SGY66935.1"/>
    </source>
</evidence>
<dbReference type="Pfam" id="PF02656">
    <property type="entry name" value="DUF202"/>
    <property type="match status" value="1"/>
</dbReference>
<keyword evidence="3 5" id="KW-1133">Transmembrane helix</keyword>
<dbReference type="Proteomes" id="UP000249464">
    <property type="component" value="Unassembled WGS sequence"/>
</dbReference>
<evidence type="ECO:0000256" key="5">
    <source>
        <dbReference type="SAM" id="Phobius"/>
    </source>
</evidence>
<dbReference type="PANTHER" id="PTHR46140:SF1">
    <property type="entry name" value="VACUOLAR TRANSPORTER CHAPERONE COMPLEX SUBUNIT 4-RELATED"/>
    <property type="match status" value="1"/>
</dbReference>
<feature type="transmembrane region" description="Helical" evidence="5">
    <location>
        <begin position="60"/>
        <end position="78"/>
    </location>
</feature>
<feature type="domain" description="DUF202" evidence="6">
    <location>
        <begin position="24"/>
        <end position="86"/>
    </location>
</feature>
<keyword evidence="2 5" id="KW-0812">Transmembrane</keyword>
<protein>
    <submittedName>
        <fullName evidence="7">BQ5605_C004g02726 protein</fullName>
    </submittedName>
</protein>
<evidence type="ECO:0000256" key="2">
    <source>
        <dbReference type="ARBA" id="ARBA00022692"/>
    </source>
</evidence>
<organism evidence="7 8">
    <name type="scientific">Microbotryum silenes-dioicae</name>
    <dbReference type="NCBI Taxonomy" id="796604"/>
    <lineage>
        <taxon>Eukaryota</taxon>
        <taxon>Fungi</taxon>
        <taxon>Dikarya</taxon>
        <taxon>Basidiomycota</taxon>
        <taxon>Pucciniomycotina</taxon>
        <taxon>Microbotryomycetes</taxon>
        <taxon>Microbotryales</taxon>
        <taxon>Microbotryaceae</taxon>
        <taxon>Microbotryum</taxon>
    </lineage>
</organism>
<accession>A0A2X0PAQ3</accession>
<feature type="transmembrane region" description="Helical" evidence="5">
    <location>
        <begin position="98"/>
        <end position="118"/>
    </location>
</feature>
<dbReference type="AlphaFoldDB" id="A0A2X0PAQ3"/>
<gene>
    <name evidence="7" type="primary">BQ5605_C004g02726</name>
    <name evidence="7" type="ORF">BQ5605_C004G02726</name>
</gene>
<sequence>MSSQPLLQRAPNKRIALPVRVEPKVFFANERTFLSWLNFTVVLGGLAVGLLNFGDRVGKIAAGMFTVVAMSIMIYALITYHWRANAIRKRGSGPYDDRLGPTVLCLALLSAIIINFILRVRSTLSHRTDLASELFWPGLY</sequence>
<dbReference type="EMBL" id="FQNC01000046">
    <property type="protein sequence ID" value="SGY66935.1"/>
    <property type="molecule type" value="Genomic_DNA"/>
</dbReference>
<dbReference type="PANTHER" id="PTHR46140">
    <property type="entry name" value="VACUOLAR TRANSPORTER CHAPERONE 1-RELATED"/>
    <property type="match status" value="1"/>
</dbReference>
<name>A0A2X0PAQ3_9BASI</name>
<evidence type="ECO:0000256" key="3">
    <source>
        <dbReference type="ARBA" id="ARBA00022989"/>
    </source>
</evidence>
<keyword evidence="4 5" id="KW-0472">Membrane</keyword>
<reference evidence="7 8" key="1">
    <citation type="submission" date="2016-11" db="EMBL/GenBank/DDBJ databases">
        <authorList>
            <person name="Jaros S."/>
            <person name="Januszkiewicz K."/>
            <person name="Wedrychowicz H."/>
        </authorList>
    </citation>
    <scope>NUCLEOTIDE SEQUENCE [LARGE SCALE GENOMIC DNA]</scope>
</reference>
<dbReference type="InterPro" id="IPR003807">
    <property type="entry name" value="DUF202"/>
</dbReference>
<comment type="subcellular location">
    <subcellularLocation>
        <location evidence="1">Endomembrane system</location>
        <topology evidence="1">Multi-pass membrane protein</topology>
    </subcellularLocation>
</comment>
<evidence type="ECO:0000259" key="6">
    <source>
        <dbReference type="Pfam" id="PF02656"/>
    </source>
</evidence>
<feature type="transmembrane region" description="Helical" evidence="5">
    <location>
        <begin position="33"/>
        <end position="53"/>
    </location>
</feature>
<dbReference type="GO" id="GO:0012505">
    <property type="term" value="C:endomembrane system"/>
    <property type="evidence" value="ECO:0007669"/>
    <property type="project" value="UniProtKB-SubCell"/>
</dbReference>